<evidence type="ECO:0000313" key="1">
    <source>
        <dbReference type="EMBL" id="AIJ23812.1"/>
    </source>
</evidence>
<dbReference type="Proteomes" id="UP000062973">
    <property type="component" value="Chromosome"/>
</dbReference>
<dbReference type="HOGENOM" id="CLU_2731099_0_0_11"/>
<protein>
    <submittedName>
        <fullName evidence="1">Uncharacterized protein</fullName>
    </submittedName>
</protein>
<dbReference type="OrthoDB" id="9915775at2"/>
<evidence type="ECO:0000313" key="2">
    <source>
        <dbReference type="Proteomes" id="UP000062973"/>
    </source>
</evidence>
<name>A0A076N1K9_AMYME</name>
<dbReference type="KEGG" id="amq:AMETH_3720"/>
<gene>
    <name evidence="1" type="ORF">AMETH_3720</name>
</gene>
<dbReference type="STRING" id="1068978.AMETH_3720"/>
<sequence>MVTVARILRAFGRALGSIGHAMVPVGAPYDVGFALSRPDCPPLGHPADRLTVPLSAREREAFHVLAADLAL</sequence>
<proteinExistence type="predicted"/>
<dbReference type="EMBL" id="CP009110">
    <property type="protein sequence ID" value="AIJ23812.1"/>
    <property type="molecule type" value="Genomic_DNA"/>
</dbReference>
<keyword evidence="2" id="KW-1185">Reference proteome</keyword>
<accession>A0A076N1K9</accession>
<reference evidence="1 2" key="1">
    <citation type="submission" date="2014-07" db="EMBL/GenBank/DDBJ databases">
        <title>Whole Genome Sequence of the Amycolatopsis methanolica 239.</title>
        <authorList>
            <person name="Tang B."/>
        </authorList>
    </citation>
    <scope>NUCLEOTIDE SEQUENCE [LARGE SCALE GENOMIC DNA]</scope>
    <source>
        <strain evidence="1 2">239</strain>
    </source>
</reference>
<dbReference type="AlphaFoldDB" id="A0A076N1K9"/>
<organism evidence="1 2">
    <name type="scientific">Amycolatopsis methanolica 239</name>
    <dbReference type="NCBI Taxonomy" id="1068978"/>
    <lineage>
        <taxon>Bacteria</taxon>
        <taxon>Bacillati</taxon>
        <taxon>Actinomycetota</taxon>
        <taxon>Actinomycetes</taxon>
        <taxon>Pseudonocardiales</taxon>
        <taxon>Pseudonocardiaceae</taxon>
        <taxon>Amycolatopsis</taxon>
        <taxon>Amycolatopsis methanolica group</taxon>
    </lineage>
</organism>
<dbReference type="PATRIC" id="fig|1068978.7.peg.3975"/>